<dbReference type="InterPro" id="IPR003764">
    <property type="entry name" value="GlcNAc_6-P_deAcase"/>
</dbReference>
<dbReference type="SUPFAM" id="SSF51556">
    <property type="entry name" value="Metallo-dependent hydrolases"/>
    <property type="match status" value="1"/>
</dbReference>
<comment type="caution">
    <text evidence="10">The sequence shown here is derived from an EMBL/GenBank/DDBJ whole genome shotgun (WGS) entry which is preliminary data.</text>
</comment>
<dbReference type="Gene3D" id="2.30.40.10">
    <property type="entry name" value="Urease, subunit C, domain 1"/>
    <property type="match status" value="1"/>
</dbReference>
<dbReference type="PANTHER" id="PTHR11113">
    <property type="entry name" value="N-ACETYLGLUCOSAMINE-6-PHOSPHATE DEACETYLASE"/>
    <property type="match status" value="1"/>
</dbReference>
<dbReference type="InterPro" id="IPR006680">
    <property type="entry name" value="Amidohydro-rel"/>
</dbReference>
<keyword evidence="3 5" id="KW-0378">Hydrolase</keyword>
<dbReference type="GO" id="GO:0046872">
    <property type="term" value="F:metal ion binding"/>
    <property type="evidence" value="ECO:0007669"/>
    <property type="project" value="UniProtKB-KW"/>
</dbReference>
<dbReference type="RefSeq" id="WP_009269484.1">
    <property type="nucleotide sequence ID" value="NZ_CAEUHQ010000009.1"/>
</dbReference>
<dbReference type="NCBIfam" id="TIGR00221">
    <property type="entry name" value="nagA"/>
    <property type="match status" value="1"/>
</dbReference>
<evidence type="ECO:0000259" key="9">
    <source>
        <dbReference type="Pfam" id="PF01979"/>
    </source>
</evidence>
<keyword evidence="2 8" id="KW-0479">Metal-binding</keyword>
<evidence type="ECO:0000256" key="4">
    <source>
        <dbReference type="ARBA" id="ARBA00023277"/>
    </source>
</evidence>
<dbReference type="GO" id="GO:0006046">
    <property type="term" value="P:N-acetylglucosamine catabolic process"/>
    <property type="evidence" value="ECO:0007669"/>
    <property type="project" value="TreeGrafter"/>
</dbReference>
<evidence type="ECO:0000313" key="11">
    <source>
        <dbReference type="Proteomes" id="UP000030008"/>
    </source>
</evidence>
<dbReference type="AlphaFoldDB" id="A0A099I739"/>
<evidence type="ECO:0000256" key="2">
    <source>
        <dbReference type="ARBA" id="ARBA00022723"/>
    </source>
</evidence>
<feature type="binding site" evidence="7">
    <location>
        <position position="246"/>
    </location>
    <ligand>
        <name>substrate</name>
    </ligand>
</feature>
<dbReference type="InterPro" id="IPR011059">
    <property type="entry name" value="Metal-dep_hydrolase_composite"/>
</dbReference>
<dbReference type="PANTHER" id="PTHR11113:SF14">
    <property type="entry name" value="N-ACETYLGLUCOSAMINE-6-PHOSPHATE DEACETYLASE"/>
    <property type="match status" value="1"/>
</dbReference>
<dbReference type="Proteomes" id="UP000030008">
    <property type="component" value="Unassembled WGS sequence"/>
</dbReference>
<sequence>MIIQSKRIWVLGQFIEAQLELEDGKIKNVLAYGAKPADKDYGERRIVPGFIDVHTHGAYGFDTNDAEEEGLRNWMKHIPEEGVTGICPTTITQTEEVLTKAVKNVAKVVADGYEGAEILGIHFEGPYLDMVYKGAQPEQCIVKPDVEQFKRYQKAADGLIKIITMATERDEDFELTRYCAANDVRVSIGHSAATIEEAGMAIANGATSMTHIFNGMTPFHHRKPGLVGAAMRFRDTFGEVICDGNHSTPDALNDLFMAKGRDYTIMITDALMVKGLPVGTKVLFGGNEIELYPDGSAHLTGAKSLAGSTLKVNEGLKVLVEKAMIPWDYAINSCTLNPARYLNVDDRKGKLVAGYDADIVVLNDDYSVEMTYVRGKEAF</sequence>
<proteinExistence type="inferred from homology"/>
<dbReference type="PIRSF" id="PIRSF038994">
    <property type="entry name" value="NagA"/>
    <property type="match status" value="1"/>
</dbReference>
<evidence type="ECO:0000256" key="7">
    <source>
        <dbReference type="PIRSR" id="PIRSR038994-2"/>
    </source>
</evidence>
<protein>
    <submittedName>
        <fullName evidence="10">N-acetylglucosamine-6-phosphate deacetylase</fullName>
    </submittedName>
</protein>
<comment type="cofactor">
    <cofactor evidence="8">
        <name>a divalent metal cation</name>
        <dbReference type="ChEBI" id="CHEBI:60240"/>
    </cofactor>
    <text evidence="8">Binds 1 divalent metal cation per subunit.</text>
</comment>
<evidence type="ECO:0000256" key="6">
    <source>
        <dbReference type="PIRSR" id="PIRSR038994-1"/>
    </source>
</evidence>
<evidence type="ECO:0000256" key="3">
    <source>
        <dbReference type="ARBA" id="ARBA00022801"/>
    </source>
</evidence>
<evidence type="ECO:0000256" key="1">
    <source>
        <dbReference type="ARBA" id="ARBA00010716"/>
    </source>
</evidence>
<evidence type="ECO:0000256" key="5">
    <source>
        <dbReference type="PIRNR" id="PIRNR038994"/>
    </source>
</evidence>
<dbReference type="GO" id="GO:0008448">
    <property type="term" value="F:N-acetylglucosamine-6-phosphate deacetylase activity"/>
    <property type="evidence" value="ECO:0007669"/>
    <property type="project" value="InterPro"/>
</dbReference>
<dbReference type="Pfam" id="PF01979">
    <property type="entry name" value="Amidohydro_1"/>
    <property type="match status" value="1"/>
</dbReference>
<feature type="binding site" evidence="7">
    <location>
        <begin position="214"/>
        <end position="215"/>
    </location>
    <ligand>
        <name>substrate</name>
    </ligand>
</feature>
<feature type="binding site" evidence="7">
    <location>
        <begin position="305"/>
        <end position="307"/>
    </location>
    <ligand>
        <name>substrate</name>
    </ligand>
</feature>
<organism evidence="10 11">
    <name type="scientific">Clostridium innocuum</name>
    <dbReference type="NCBI Taxonomy" id="1522"/>
    <lineage>
        <taxon>Bacteria</taxon>
        <taxon>Bacillati</taxon>
        <taxon>Bacillota</taxon>
        <taxon>Clostridia</taxon>
        <taxon>Eubacteriales</taxon>
        <taxon>Clostridiaceae</taxon>
        <taxon>Clostridium</taxon>
    </lineage>
</organism>
<feature type="binding site" evidence="8">
    <location>
        <position position="190"/>
    </location>
    <ligand>
        <name>Zn(2+)</name>
        <dbReference type="ChEBI" id="CHEBI:29105"/>
    </ligand>
</feature>
<feature type="domain" description="Amidohydrolase-related" evidence="9">
    <location>
        <begin position="46"/>
        <end position="376"/>
    </location>
</feature>
<dbReference type="InterPro" id="IPR032466">
    <property type="entry name" value="Metal_Hydrolase"/>
</dbReference>
<dbReference type="CDD" id="cd00854">
    <property type="entry name" value="NagA"/>
    <property type="match status" value="1"/>
</dbReference>
<accession>A0A099I739</accession>
<comment type="similarity">
    <text evidence="1 5">Belongs to the metallo-dependent hydrolases superfamily. NagA family.</text>
</comment>
<reference evidence="10 11" key="1">
    <citation type="submission" date="2014-08" db="EMBL/GenBank/DDBJ databases">
        <title>Clostridium innocuum, an unnegligible vancomycin-resistant pathogen causing extra-intestinal infections.</title>
        <authorList>
            <person name="Feng Y."/>
            <person name="Chiu C.-H."/>
        </authorList>
    </citation>
    <scope>NUCLEOTIDE SEQUENCE [LARGE SCALE GENOMIC DNA]</scope>
    <source>
        <strain evidence="10 11">AN88</strain>
    </source>
</reference>
<dbReference type="SUPFAM" id="SSF51338">
    <property type="entry name" value="Composite domain of metallo-dependent hydrolases"/>
    <property type="match status" value="1"/>
</dbReference>
<feature type="binding site" evidence="8">
    <location>
        <position position="211"/>
    </location>
    <ligand>
        <name>Zn(2+)</name>
        <dbReference type="ChEBI" id="CHEBI:29105"/>
    </ligand>
</feature>
<dbReference type="Gene3D" id="3.20.20.140">
    <property type="entry name" value="Metal-dependent hydrolases"/>
    <property type="match status" value="1"/>
</dbReference>
<dbReference type="EMBL" id="JQIF01000048">
    <property type="protein sequence ID" value="KGJ53077.1"/>
    <property type="molecule type" value="Genomic_DNA"/>
</dbReference>
<name>A0A099I739_CLOIN</name>
<feature type="active site" description="Proton donor/acceptor" evidence="6">
    <location>
        <position position="269"/>
    </location>
</feature>
<evidence type="ECO:0000313" key="10">
    <source>
        <dbReference type="EMBL" id="KGJ53077.1"/>
    </source>
</evidence>
<feature type="binding site" evidence="7">
    <location>
        <position position="135"/>
    </location>
    <ligand>
        <name>substrate</name>
    </ligand>
</feature>
<feature type="binding site" evidence="8">
    <location>
        <position position="124"/>
    </location>
    <ligand>
        <name>Zn(2+)</name>
        <dbReference type="ChEBI" id="CHEBI:29105"/>
    </ligand>
</feature>
<feature type="binding site" evidence="7">
    <location>
        <position position="222"/>
    </location>
    <ligand>
        <name>substrate</name>
    </ligand>
</feature>
<keyword evidence="4 5" id="KW-0119">Carbohydrate metabolism</keyword>
<gene>
    <name evidence="10" type="ORF">CIAN88_11430</name>
</gene>
<evidence type="ECO:0000256" key="8">
    <source>
        <dbReference type="PIRSR" id="PIRSR038994-3"/>
    </source>
</evidence>